<dbReference type="AlphaFoldDB" id="A0A443HSB0"/>
<reference evidence="1 2" key="1">
    <citation type="journal article" date="2018" name="Front. Microbiol.">
        <title>Genomic and genetic insights into a cosmopolitan fungus, Paecilomyces variotii (Eurotiales).</title>
        <authorList>
            <person name="Urquhart A.S."/>
            <person name="Mondo S.J."/>
            <person name="Makela M.R."/>
            <person name="Hane J.K."/>
            <person name="Wiebenga A."/>
            <person name="He G."/>
            <person name="Mihaltcheva S."/>
            <person name="Pangilinan J."/>
            <person name="Lipzen A."/>
            <person name="Barry K."/>
            <person name="de Vries R.P."/>
            <person name="Grigoriev I.V."/>
            <person name="Idnurm A."/>
        </authorList>
    </citation>
    <scope>NUCLEOTIDE SEQUENCE [LARGE SCALE GENOMIC DNA]</scope>
    <source>
        <strain evidence="1 2">CBS 101075</strain>
    </source>
</reference>
<dbReference type="EMBL" id="RCNU01000007">
    <property type="protein sequence ID" value="RWQ94695.1"/>
    <property type="molecule type" value="Genomic_DNA"/>
</dbReference>
<dbReference type="Proteomes" id="UP000283841">
    <property type="component" value="Unassembled WGS sequence"/>
</dbReference>
<dbReference type="VEuPathDB" id="FungiDB:C8Q69DRAFT_499434"/>
<name>A0A443HSB0_BYSSP</name>
<sequence>MSAYAASFRTYQTVVQLSSLLEHEGPKIVSFVKSRPPENIDTLGPREKKAAKELLRNHLQYTLWNTGPKESPDLNHTFGYQDTVSGQGLGLIGTVFDDGEPHIQRPLDDLTSEDAWKTVVGQDDDGSPRIPCLLRYSQSGFKRQGNIQRAKLKFLDREAEILEERNLQERCGT</sequence>
<protein>
    <submittedName>
        <fullName evidence="1">Uncharacterized protein</fullName>
    </submittedName>
</protein>
<organism evidence="1 2">
    <name type="scientific">Byssochlamys spectabilis</name>
    <name type="common">Paecilomyces variotii</name>
    <dbReference type="NCBI Taxonomy" id="264951"/>
    <lineage>
        <taxon>Eukaryota</taxon>
        <taxon>Fungi</taxon>
        <taxon>Dikarya</taxon>
        <taxon>Ascomycota</taxon>
        <taxon>Pezizomycotina</taxon>
        <taxon>Eurotiomycetes</taxon>
        <taxon>Eurotiomycetidae</taxon>
        <taxon>Eurotiales</taxon>
        <taxon>Thermoascaceae</taxon>
        <taxon>Paecilomyces</taxon>
    </lineage>
</organism>
<dbReference type="RefSeq" id="XP_028484340.1">
    <property type="nucleotide sequence ID" value="XM_028632325.1"/>
</dbReference>
<gene>
    <name evidence="1" type="ORF">C8Q69DRAFT_499434</name>
</gene>
<comment type="caution">
    <text evidence="1">The sequence shown here is derived from an EMBL/GenBank/DDBJ whole genome shotgun (WGS) entry which is preliminary data.</text>
</comment>
<accession>A0A443HSB0</accession>
<dbReference type="GeneID" id="39601602"/>
<proteinExistence type="predicted"/>
<keyword evidence="2" id="KW-1185">Reference proteome</keyword>
<evidence type="ECO:0000313" key="1">
    <source>
        <dbReference type="EMBL" id="RWQ94695.1"/>
    </source>
</evidence>
<evidence type="ECO:0000313" key="2">
    <source>
        <dbReference type="Proteomes" id="UP000283841"/>
    </source>
</evidence>